<dbReference type="Gene3D" id="3.30.300.130">
    <property type="entry name" value="Fe-S cluster assembly (FSCA)"/>
    <property type="match status" value="1"/>
</dbReference>
<reference evidence="4" key="1">
    <citation type="journal article" date="2019" name="Int. J. Syst. Evol. Microbiol.">
        <title>The Global Catalogue of Microorganisms (GCM) 10K type strain sequencing project: providing services to taxonomists for standard genome sequencing and annotation.</title>
        <authorList>
            <consortium name="The Broad Institute Genomics Platform"/>
            <consortium name="The Broad Institute Genome Sequencing Center for Infectious Disease"/>
            <person name="Wu L."/>
            <person name="Ma J."/>
        </authorList>
    </citation>
    <scope>NUCLEOTIDE SEQUENCE [LARGE SCALE GENOMIC DNA]</scope>
    <source>
        <strain evidence="4">JCM 31921</strain>
    </source>
</reference>
<dbReference type="EMBL" id="BAABEZ010000024">
    <property type="protein sequence ID" value="GAA4459127.1"/>
    <property type="molecule type" value="Genomic_DNA"/>
</dbReference>
<evidence type="ECO:0000259" key="1">
    <source>
        <dbReference type="Pfam" id="PF01883"/>
    </source>
</evidence>
<dbReference type="InterPro" id="IPR052339">
    <property type="entry name" value="Fe-S_Maturation_MIP18"/>
</dbReference>
<dbReference type="Proteomes" id="UP001501410">
    <property type="component" value="Unassembled WGS sequence"/>
</dbReference>
<feature type="domain" description="MIP18 family-like" evidence="1">
    <location>
        <begin position="6"/>
        <end position="68"/>
    </location>
</feature>
<name>A0ABP8N2V3_9BACT</name>
<protein>
    <submittedName>
        <fullName evidence="3">Phenylacetate-CoA oxygenase subunit PaaJ</fullName>
    </submittedName>
</protein>
<dbReference type="InterPro" id="IPR034904">
    <property type="entry name" value="FSCA_dom_sf"/>
</dbReference>
<organism evidence="3 4">
    <name type="scientific">Rurimicrobium arvi</name>
    <dbReference type="NCBI Taxonomy" id="2049916"/>
    <lineage>
        <taxon>Bacteria</taxon>
        <taxon>Pseudomonadati</taxon>
        <taxon>Bacteroidota</taxon>
        <taxon>Chitinophagia</taxon>
        <taxon>Chitinophagales</taxon>
        <taxon>Chitinophagaceae</taxon>
        <taxon>Rurimicrobium</taxon>
    </lineage>
</organism>
<dbReference type="PANTHER" id="PTHR42831:SF3">
    <property type="entry name" value="1,2-PHENYLACETYL-COA EPOXIDASE, SUBUNIT D-RELATED"/>
    <property type="match status" value="1"/>
</dbReference>
<dbReference type="InterPro" id="IPR011883">
    <property type="entry name" value="PaaD-like"/>
</dbReference>
<keyword evidence="4" id="KW-1185">Reference proteome</keyword>
<comment type="caution">
    <text evidence="3">The sequence shown here is derived from an EMBL/GenBank/DDBJ whole genome shotgun (WGS) entry which is preliminary data.</text>
</comment>
<dbReference type="PANTHER" id="PTHR42831">
    <property type="entry name" value="FE-S PROTEIN MATURATION AUXILIARY FACTOR YITW"/>
    <property type="match status" value="1"/>
</dbReference>
<evidence type="ECO:0000313" key="4">
    <source>
        <dbReference type="Proteomes" id="UP001501410"/>
    </source>
</evidence>
<dbReference type="Pfam" id="PF01883">
    <property type="entry name" value="FeS_assembly_P"/>
    <property type="match status" value="1"/>
</dbReference>
<dbReference type="SUPFAM" id="SSF117916">
    <property type="entry name" value="Fe-S cluster assembly (FSCA) domain-like"/>
    <property type="match status" value="1"/>
</dbReference>
<evidence type="ECO:0000259" key="2">
    <source>
        <dbReference type="Pfam" id="PF23451"/>
    </source>
</evidence>
<proteinExistence type="predicted"/>
<dbReference type="RefSeq" id="WP_344828661.1">
    <property type="nucleotide sequence ID" value="NZ_BAABEZ010000024.1"/>
</dbReference>
<evidence type="ECO:0000313" key="3">
    <source>
        <dbReference type="EMBL" id="GAA4459127.1"/>
    </source>
</evidence>
<feature type="domain" description="PaaD zinc beta ribbon" evidence="2">
    <location>
        <begin position="113"/>
        <end position="160"/>
    </location>
</feature>
<dbReference type="InterPro" id="IPR056572">
    <property type="entry name" value="Zn_ribbon_PaaD"/>
</dbReference>
<sequence length="163" mass="18110">MVITNEHIWALLEQVPDPEVPVLSVVDLGVVRDVAVTGPDAVTITITPTYSGCPAMDMISMNIRMALLEAGIKDIRIESRLSPAWTTDWMSDEGKRKLKEYGIAPPVNPSGPDGLFQSREQVPCPHCNSTHTELISQFGSTSCKALYRCLDCKEPFDYFKCHR</sequence>
<accession>A0ABP8N2V3</accession>
<dbReference type="InterPro" id="IPR002744">
    <property type="entry name" value="MIP18-like"/>
</dbReference>
<gene>
    <name evidence="3" type="primary">paaJ</name>
    <name evidence="3" type="ORF">GCM10023092_28490</name>
</gene>
<dbReference type="Pfam" id="PF23451">
    <property type="entry name" value="Zn_ribbon_PaaD"/>
    <property type="match status" value="1"/>
</dbReference>
<dbReference type="NCBIfam" id="TIGR02159">
    <property type="entry name" value="PA_CoA_Oxy4"/>
    <property type="match status" value="1"/>
</dbReference>